<evidence type="ECO:0000256" key="1">
    <source>
        <dbReference type="SAM" id="Phobius"/>
    </source>
</evidence>
<reference evidence="3 4" key="1">
    <citation type="journal article" date="2012" name="J. Bacteriol.">
        <title>Complete genome sequences of Methylophaga sp. strain JAM1 and Methylophaga sp. strain JAM7.</title>
        <authorList>
            <person name="Villeneuve C."/>
            <person name="Martineau C."/>
            <person name="Mauffrey F."/>
            <person name="Villemur R."/>
        </authorList>
    </citation>
    <scope>NUCLEOTIDE SEQUENCE [LARGE SCALE GENOMIC DNA]</scope>
    <source>
        <strain evidence="3 4">JAM7</strain>
    </source>
</reference>
<dbReference type="InterPro" id="IPR025263">
    <property type="entry name" value="YhdP_central"/>
</dbReference>
<evidence type="ECO:0000259" key="2">
    <source>
        <dbReference type="Pfam" id="PF13116"/>
    </source>
</evidence>
<dbReference type="EMBL" id="CP003380">
    <property type="protein sequence ID" value="AFJ01761.1"/>
    <property type="molecule type" value="Genomic_DNA"/>
</dbReference>
<dbReference type="eggNOG" id="COG3164">
    <property type="taxonomic scope" value="Bacteria"/>
</dbReference>
<sequence precursor="true">MKSWLTGLHIAGRQLIMLIAIAAVILILILASGYWLSQAVADRQAEIAAWASERSGYDIEIGDARIYWLDIIPKLRLSDVTVLTQQTRQPVLSFDNLDVAVDLLSSLQHQQLAVDSVAVSGLQAQISRDSQGKVHLSGGHATTGSQDIATFQKRALGIESVSVSEASIDYEDEKWPQLTGRYQFENGLIVQDAGFIKGSVNIQPPVHLGEAIQVQAEASTAQPALDHWQVRVAGSEIELAALLGQRSLADIQINQGTTGLNLTAIKQLDMFSVVGTMEGDDIVLQSANDPQLAVTLNSFSTALDFIHEASQWQLALDQFAVNIDNREWPETEMQIAVSPKSGVSLTSSFMQIGDVSQIAKLTSATPDWMTALDPAGEVSAFELRLSPEQSLEVLSGEFRNVATAPYRDFPGVSGVTAKVQWHEQQAQIELNSTALALYSETLPKTVYFDKASGRVSWQPASTGDLLAVEAIQIINPDMHLILDGSWRGGTEPETDMRLSIADFQVANWLRYVPESILEPTFLNWAREAFVAGKIIDGHVQLNGDLRAFPFDTKPDAGDFSFHLPVHQVTLDYGEGWPPLEQVSGQVDGHNNQLTIAASQGQIAGYEFATVAAEIDNLINGLPILTVDGKLQGQAQSGMDFLKNSPLAERFGPLAESLTLQGESTLDLALTVPLLDPDNTQVQGNIGLTGNQLTLTALPKLQFQSINGALKFDNDGLYATDVQTQFLANSARVNVDTDEDKTLVSIETSASVSSLAAHWQLDMPLLADISGTTELAASIAIRETGLGDFSVLVNLQSDLIGIASSLPPPFNKSAQTAMPLSLQIEPADTLRINGSLDNGLSASARQQGDDWQVAIGFNKPDLTLPDAGVSVSGQMASLDLAPWQQWLANQSGQSASSVWQPDKLNLQFEELKLPKLTLDAVNLEGQKKAAFWQLQLSATQLQGNINWPTSGDVLPSLNFDFIDFPLPASDGATAQQAKPSQSPLWPGFQLNINNLRIDGMQLGRLQATALREPMRWQLVSASLQSPSLQATASGNWRRTDDGDNTELRVELSSSDMAALLTDLGYQPAIEAESVRVSGQFNWPDQPLAMDRKTLTGNLQVEARKGTLKEIEPGAAGRIFGLLSFTAIPRRLSLDFSDLFGQGLDFSQIDGRFEFANGLATTNNLQLRGDTAVINVTGPVNLVDRSYNQIVQITPKVSSTLPLAGAVAGGPVGLGVGTAIFIADKIAGRLFDRELVDIISYRYNLTGPWDAPEMQLFDAESP</sequence>
<organism evidence="3 4">
    <name type="scientific">Methylophaga frappieri (strain ATCC BAA-2434 / DSM 25690 / JAM7)</name>
    <dbReference type="NCBI Taxonomy" id="754477"/>
    <lineage>
        <taxon>Bacteria</taxon>
        <taxon>Pseudomonadati</taxon>
        <taxon>Pseudomonadota</taxon>
        <taxon>Gammaproteobacteria</taxon>
        <taxon>Thiotrichales</taxon>
        <taxon>Piscirickettsiaceae</taxon>
        <taxon>Methylophaga</taxon>
    </lineage>
</organism>
<gene>
    <name evidence="3" type="ordered locus">Q7C_589</name>
</gene>
<keyword evidence="1" id="KW-0812">Transmembrane</keyword>
<name>I1YFR8_METFJ</name>
<keyword evidence="1" id="KW-0472">Membrane</keyword>
<dbReference type="PANTHER" id="PTHR38690:SF1">
    <property type="entry name" value="PROTEASE"/>
    <property type="match status" value="1"/>
</dbReference>
<accession>I1YFR8</accession>
<dbReference type="InterPro" id="IPR011836">
    <property type="entry name" value="YhdP"/>
</dbReference>
<dbReference type="HOGENOM" id="CLU_003522_4_0_6"/>
<dbReference type="Pfam" id="PF13116">
    <property type="entry name" value="YhdP"/>
    <property type="match status" value="1"/>
</dbReference>
<dbReference type="KEGG" id="mec:Q7C_589"/>
<feature type="transmembrane region" description="Helical" evidence="1">
    <location>
        <begin position="15"/>
        <end position="36"/>
    </location>
</feature>
<dbReference type="NCBIfam" id="TIGR02099">
    <property type="entry name" value="YhdP family protein"/>
    <property type="match status" value="1"/>
</dbReference>
<keyword evidence="4" id="KW-1185">Reference proteome</keyword>
<dbReference type="RefSeq" id="WP_014703183.1">
    <property type="nucleotide sequence ID" value="NC_017856.1"/>
</dbReference>
<evidence type="ECO:0000313" key="4">
    <source>
        <dbReference type="Proteomes" id="UP000009145"/>
    </source>
</evidence>
<dbReference type="STRING" id="754477.Q7C_589"/>
<keyword evidence="1" id="KW-1133">Transmembrane helix</keyword>
<dbReference type="OrthoDB" id="9762238at2"/>
<dbReference type="PANTHER" id="PTHR38690">
    <property type="entry name" value="PROTEASE-RELATED"/>
    <property type="match status" value="1"/>
</dbReference>
<feature type="domain" description="YhdP central" evidence="2">
    <location>
        <begin position="9"/>
        <end position="1251"/>
    </location>
</feature>
<proteinExistence type="predicted"/>
<dbReference type="AlphaFoldDB" id="I1YFR8"/>
<dbReference type="Proteomes" id="UP000009145">
    <property type="component" value="Chromosome"/>
</dbReference>
<dbReference type="PATRIC" id="fig|754477.3.peg.582"/>
<evidence type="ECO:0000313" key="3">
    <source>
        <dbReference type="EMBL" id="AFJ01761.1"/>
    </source>
</evidence>
<protein>
    <recommendedName>
        <fullName evidence="2">YhdP central domain-containing protein</fullName>
    </recommendedName>
</protein>